<dbReference type="Pfam" id="PF00440">
    <property type="entry name" value="TetR_N"/>
    <property type="match status" value="1"/>
</dbReference>
<dbReference type="PANTHER" id="PTHR30055:SF151">
    <property type="entry name" value="TRANSCRIPTIONAL REGULATORY PROTEIN"/>
    <property type="match status" value="1"/>
</dbReference>
<dbReference type="SUPFAM" id="SSF48498">
    <property type="entry name" value="Tetracyclin repressor-like, C-terminal domain"/>
    <property type="match status" value="1"/>
</dbReference>
<reference evidence="6 7" key="1">
    <citation type="submission" date="2018-08" db="EMBL/GenBank/DDBJ databases">
        <title>Aeromicrobium sp. M2KJ-4, whole genome shotgun sequence.</title>
        <authorList>
            <person name="Tuo L."/>
        </authorList>
    </citation>
    <scope>NUCLEOTIDE SEQUENCE [LARGE SCALE GENOMIC DNA]</scope>
    <source>
        <strain evidence="6 7">M2KJ-4</strain>
    </source>
</reference>
<evidence type="ECO:0000256" key="2">
    <source>
        <dbReference type="ARBA" id="ARBA00023125"/>
    </source>
</evidence>
<evidence type="ECO:0000256" key="3">
    <source>
        <dbReference type="ARBA" id="ARBA00023163"/>
    </source>
</evidence>
<dbReference type="GO" id="GO:0000976">
    <property type="term" value="F:transcription cis-regulatory region binding"/>
    <property type="evidence" value="ECO:0007669"/>
    <property type="project" value="TreeGrafter"/>
</dbReference>
<dbReference type="InterPro" id="IPR050109">
    <property type="entry name" value="HTH-type_TetR-like_transc_reg"/>
</dbReference>
<evidence type="ECO:0000256" key="4">
    <source>
        <dbReference type="PROSITE-ProRule" id="PRU00335"/>
    </source>
</evidence>
<keyword evidence="7" id="KW-1185">Reference proteome</keyword>
<feature type="DNA-binding region" description="H-T-H motif" evidence="4">
    <location>
        <begin position="100"/>
        <end position="119"/>
    </location>
</feature>
<gene>
    <name evidence="6" type="ORF">DX116_15550</name>
</gene>
<dbReference type="Gene3D" id="1.10.357.10">
    <property type="entry name" value="Tetracycline Repressor, domain 2"/>
    <property type="match status" value="1"/>
</dbReference>
<accession>A0A371P4T4</accession>
<evidence type="ECO:0000313" key="6">
    <source>
        <dbReference type="EMBL" id="REK70540.1"/>
    </source>
</evidence>
<keyword evidence="2 4" id="KW-0238">DNA-binding</keyword>
<sequence>MLVIVESMRSIASARSTTISVNQTALAVSGGVCVVDMWILSVTNVIVTNMFVTIKSSVFQVNRPEPVSRRDRPAKPPLSRAAIIDAAMAVIDQEGAEKLTMRRLAHHLDTGPASLYVYVRNITELNALLIDRHLAGLDLRWDDPDESARQRVHRTLEDYAQLLASRPALAQAALITWPQGPHYLDLLELLLRALHDLGLDTPTAGRAVDLLLQVATASAAEQAAHASVNAQDLAELEATLGSADPERHPLLVEAGPSVFTGGSPAERNAWAVDVLINGLLRTHVAAAPLTDDTHDTDGTCSVGR</sequence>
<dbReference type="InterPro" id="IPR001647">
    <property type="entry name" value="HTH_TetR"/>
</dbReference>
<feature type="domain" description="HTH tetR-type" evidence="5">
    <location>
        <begin position="77"/>
        <end position="137"/>
    </location>
</feature>
<dbReference type="InterPro" id="IPR004111">
    <property type="entry name" value="Repressor_TetR_C"/>
</dbReference>
<dbReference type="InterPro" id="IPR036271">
    <property type="entry name" value="Tet_transcr_reg_TetR-rel_C_sf"/>
</dbReference>
<dbReference type="PANTHER" id="PTHR30055">
    <property type="entry name" value="HTH-TYPE TRANSCRIPTIONAL REGULATOR RUTR"/>
    <property type="match status" value="1"/>
</dbReference>
<comment type="caution">
    <text evidence="6">The sequence shown here is derived from an EMBL/GenBank/DDBJ whole genome shotgun (WGS) entry which is preliminary data.</text>
</comment>
<dbReference type="InterPro" id="IPR009057">
    <property type="entry name" value="Homeodomain-like_sf"/>
</dbReference>
<dbReference type="Pfam" id="PF02909">
    <property type="entry name" value="TetR_C_1"/>
    <property type="match status" value="1"/>
</dbReference>
<evidence type="ECO:0000259" key="5">
    <source>
        <dbReference type="PROSITE" id="PS50977"/>
    </source>
</evidence>
<dbReference type="GO" id="GO:0045892">
    <property type="term" value="P:negative regulation of DNA-templated transcription"/>
    <property type="evidence" value="ECO:0007669"/>
    <property type="project" value="InterPro"/>
</dbReference>
<dbReference type="SUPFAM" id="SSF46689">
    <property type="entry name" value="Homeodomain-like"/>
    <property type="match status" value="1"/>
</dbReference>
<dbReference type="GO" id="GO:0003700">
    <property type="term" value="F:DNA-binding transcription factor activity"/>
    <property type="evidence" value="ECO:0007669"/>
    <property type="project" value="TreeGrafter"/>
</dbReference>
<name>A0A371P4T4_9ACTN</name>
<keyword evidence="3" id="KW-0804">Transcription</keyword>
<dbReference type="AlphaFoldDB" id="A0A371P4T4"/>
<evidence type="ECO:0000256" key="1">
    <source>
        <dbReference type="ARBA" id="ARBA00023015"/>
    </source>
</evidence>
<organism evidence="6 7">
    <name type="scientific">Aeromicrobium endophyticum</name>
    <dbReference type="NCBI Taxonomy" id="2292704"/>
    <lineage>
        <taxon>Bacteria</taxon>
        <taxon>Bacillati</taxon>
        <taxon>Actinomycetota</taxon>
        <taxon>Actinomycetes</taxon>
        <taxon>Propionibacteriales</taxon>
        <taxon>Nocardioidaceae</taxon>
        <taxon>Aeromicrobium</taxon>
    </lineage>
</organism>
<dbReference type="EMBL" id="QUBR01000002">
    <property type="protein sequence ID" value="REK70540.1"/>
    <property type="molecule type" value="Genomic_DNA"/>
</dbReference>
<dbReference type="Proteomes" id="UP000265581">
    <property type="component" value="Unassembled WGS sequence"/>
</dbReference>
<dbReference type="PROSITE" id="PS50977">
    <property type="entry name" value="HTH_TETR_2"/>
    <property type="match status" value="1"/>
</dbReference>
<evidence type="ECO:0000313" key="7">
    <source>
        <dbReference type="Proteomes" id="UP000265581"/>
    </source>
</evidence>
<proteinExistence type="predicted"/>
<protein>
    <submittedName>
        <fullName evidence="6">TetR/AcrR family transcriptional regulator</fullName>
    </submittedName>
</protein>
<keyword evidence="1" id="KW-0805">Transcription regulation</keyword>